<reference evidence="15 16" key="1">
    <citation type="submission" date="2018-11" db="EMBL/GenBank/DDBJ databases">
        <title>Genomes From Bacteria Associated with the Canine Oral Cavity: a Test Case for Automated Genome-Based Taxonomic Assignment.</title>
        <authorList>
            <person name="Coil D.A."/>
            <person name="Jospin G."/>
            <person name="Darling A.E."/>
            <person name="Wallis C."/>
            <person name="Davis I.J."/>
            <person name="Harris S."/>
            <person name="Eisen J.A."/>
            <person name="Holcombe L.J."/>
            <person name="O'Flynn C."/>
        </authorList>
    </citation>
    <scope>NUCLEOTIDE SEQUENCE [LARGE SCALE GENOMIC DNA]</scope>
    <source>
        <strain evidence="15 16">OH887_COT-365</strain>
    </source>
</reference>
<dbReference type="PROSITE" id="PS50283">
    <property type="entry name" value="NA_SOLUT_SYMP_3"/>
    <property type="match status" value="1"/>
</dbReference>
<keyword evidence="6 14" id="KW-0769">Symport</keyword>
<dbReference type="GO" id="GO:0005298">
    <property type="term" value="F:proline:sodium symporter activity"/>
    <property type="evidence" value="ECO:0007669"/>
    <property type="project" value="UniProtKB-UniRule"/>
</dbReference>
<evidence type="ECO:0000256" key="2">
    <source>
        <dbReference type="ARBA" id="ARBA00006434"/>
    </source>
</evidence>
<feature type="transmembrane region" description="Helical" evidence="14">
    <location>
        <begin position="162"/>
        <end position="185"/>
    </location>
</feature>
<keyword evidence="5 14" id="KW-0812">Transmembrane</keyword>
<keyword evidence="4 14" id="KW-1003">Cell membrane</keyword>
<evidence type="ECO:0000256" key="14">
    <source>
        <dbReference type="RuleBase" id="RU366012"/>
    </source>
</evidence>
<feature type="transmembrane region" description="Helical" evidence="14">
    <location>
        <begin position="192"/>
        <end position="215"/>
    </location>
</feature>
<evidence type="ECO:0000256" key="10">
    <source>
        <dbReference type="ARBA" id="ARBA00023136"/>
    </source>
</evidence>
<evidence type="ECO:0000313" key="15">
    <source>
        <dbReference type="EMBL" id="RRD03160.1"/>
    </source>
</evidence>
<dbReference type="FunFam" id="1.20.1730.10:FF:000002">
    <property type="entry name" value="Sodium/proline symporter"/>
    <property type="match status" value="1"/>
</dbReference>
<dbReference type="Proteomes" id="UP000280819">
    <property type="component" value="Unassembled WGS sequence"/>
</dbReference>
<dbReference type="InterPro" id="IPR001734">
    <property type="entry name" value="Na/solute_symporter"/>
</dbReference>
<feature type="transmembrane region" description="Helical" evidence="14">
    <location>
        <begin position="124"/>
        <end position="142"/>
    </location>
</feature>
<evidence type="ECO:0000256" key="3">
    <source>
        <dbReference type="ARBA" id="ARBA00022448"/>
    </source>
</evidence>
<evidence type="ECO:0000256" key="12">
    <source>
        <dbReference type="ARBA" id="ARBA00033708"/>
    </source>
</evidence>
<feature type="transmembrane region" description="Helical" evidence="14">
    <location>
        <begin position="67"/>
        <end position="88"/>
    </location>
</feature>
<feature type="transmembrane region" description="Helical" evidence="14">
    <location>
        <begin position="6"/>
        <end position="26"/>
    </location>
</feature>
<organism evidence="15 16">
    <name type="scientific">Arachnia propionica</name>
    <dbReference type="NCBI Taxonomy" id="1750"/>
    <lineage>
        <taxon>Bacteria</taxon>
        <taxon>Bacillati</taxon>
        <taxon>Actinomycetota</taxon>
        <taxon>Actinomycetes</taxon>
        <taxon>Propionibacteriales</taxon>
        <taxon>Propionibacteriaceae</taxon>
        <taxon>Arachnia</taxon>
    </lineage>
</organism>
<comment type="caution">
    <text evidence="15">The sequence shown here is derived from an EMBL/GenBank/DDBJ whole genome shotgun (WGS) entry which is preliminary data.</text>
</comment>
<feature type="transmembrane region" description="Helical" evidence="14">
    <location>
        <begin position="276"/>
        <end position="297"/>
    </location>
</feature>
<feature type="transmembrane region" description="Helical" evidence="14">
    <location>
        <begin position="370"/>
        <end position="388"/>
    </location>
</feature>
<dbReference type="EMBL" id="RQZG01000026">
    <property type="protein sequence ID" value="RRD03160.1"/>
    <property type="molecule type" value="Genomic_DNA"/>
</dbReference>
<dbReference type="GO" id="GO:0031402">
    <property type="term" value="F:sodium ion binding"/>
    <property type="evidence" value="ECO:0007669"/>
    <property type="project" value="UniProtKB-UniRule"/>
</dbReference>
<feature type="transmembrane region" description="Helical" evidence="14">
    <location>
        <begin position="394"/>
        <end position="418"/>
    </location>
</feature>
<dbReference type="GO" id="GO:0005886">
    <property type="term" value="C:plasma membrane"/>
    <property type="evidence" value="ECO:0007669"/>
    <property type="project" value="UniProtKB-SubCell"/>
</dbReference>
<dbReference type="PROSITE" id="PS00456">
    <property type="entry name" value="NA_SOLUT_SYMP_1"/>
    <property type="match status" value="1"/>
</dbReference>
<dbReference type="OrthoDB" id="9789704at2"/>
<evidence type="ECO:0000256" key="1">
    <source>
        <dbReference type="ARBA" id="ARBA00004651"/>
    </source>
</evidence>
<dbReference type="Pfam" id="PF00474">
    <property type="entry name" value="SSF"/>
    <property type="match status" value="1"/>
</dbReference>
<evidence type="ECO:0000256" key="4">
    <source>
        <dbReference type="ARBA" id="ARBA00022475"/>
    </source>
</evidence>
<keyword evidence="3 14" id="KW-0813">Transport</keyword>
<comment type="function">
    <text evidence="14">Catalyzes the sodium-dependent uptake of extracellular L-proline.</text>
</comment>
<feature type="transmembrane region" description="Helical" evidence="14">
    <location>
        <begin position="454"/>
        <end position="474"/>
    </location>
</feature>
<dbReference type="GO" id="GO:0015824">
    <property type="term" value="P:proline transport"/>
    <property type="evidence" value="ECO:0007669"/>
    <property type="project" value="UniProtKB-UniRule"/>
</dbReference>
<dbReference type="InterPro" id="IPR018212">
    <property type="entry name" value="Na/solute_symporter_CS"/>
</dbReference>
<dbReference type="Gene3D" id="1.20.1730.10">
    <property type="entry name" value="Sodium/glucose cotransporter"/>
    <property type="match status" value="1"/>
</dbReference>
<dbReference type="NCBIfam" id="TIGR00813">
    <property type="entry name" value="sss"/>
    <property type="match status" value="1"/>
</dbReference>
<gene>
    <name evidence="15" type="primary">putP</name>
    <name evidence="15" type="ORF">EII34_15210</name>
</gene>
<dbReference type="NCBIfam" id="TIGR02121">
    <property type="entry name" value="Na_Pro_sym"/>
    <property type="match status" value="1"/>
</dbReference>
<evidence type="ECO:0000256" key="8">
    <source>
        <dbReference type="ARBA" id="ARBA00023053"/>
    </source>
</evidence>
<keyword evidence="9 14" id="KW-0406">Ion transport</keyword>
<feature type="transmembrane region" description="Helical" evidence="14">
    <location>
        <begin position="227"/>
        <end position="250"/>
    </location>
</feature>
<dbReference type="GO" id="GO:0015193">
    <property type="term" value="F:L-proline transmembrane transporter activity"/>
    <property type="evidence" value="ECO:0007669"/>
    <property type="project" value="TreeGrafter"/>
</dbReference>
<keyword evidence="14" id="KW-0029">Amino-acid transport</keyword>
<keyword evidence="8 14" id="KW-0915">Sodium</keyword>
<evidence type="ECO:0000313" key="16">
    <source>
        <dbReference type="Proteomes" id="UP000280819"/>
    </source>
</evidence>
<dbReference type="InterPro" id="IPR038377">
    <property type="entry name" value="Na/Glc_symporter_sf"/>
</dbReference>
<dbReference type="PROSITE" id="PS00457">
    <property type="entry name" value="NA_SOLUT_SYMP_2"/>
    <property type="match status" value="1"/>
</dbReference>
<comment type="catalytic activity">
    <reaction evidence="12">
        <text>L-proline(in) + Na(+)(in) = L-proline(out) + Na(+)(out)</text>
        <dbReference type="Rhea" id="RHEA:28967"/>
        <dbReference type="ChEBI" id="CHEBI:29101"/>
        <dbReference type="ChEBI" id="CHEBI:60039"/>
    </reaction>
</comment>
<evidence type="ECO:0000256" key="9">
    <source>
        <dbReference type="ARBA" id="ARBA00023065"/>
    </source>
</evidence>
<keyword evidence="11 14" id="KW-0739">Sodium transport</keyword>
<evidence type="ECO:0000256" key="7">
    <source>
        <dbReference type="ARBA" id="ARBA00022989"/>
    </source>
</evidence>
<dbReference type="InterPro" id="IPR011851">
    <property type="entry name" value="Na/Pro_symporter"/>
</dbReference>
<comment type="subcellular location">
    <subcellularLocation>
        <location evidence="1 14">Cell membrane</location>
        <topology evidence="1 14">Multi-pass membrane protein</topology>
    </subcellularLocation>
</comment>
<comment type="similarity">
    <text evidence="2 13">Belongs to the sodium:solute symporter (SSF) (TC 2.A.21) family.</text>
</comment>
<keyword evidence="7 14" id="KW-1133">Transmembrane helix</keyword>
<dbReference type="InterPro" id="IPR050277">
    <property type="entry name" value="Sodium:Solute_Symporter"/>
</dbReference>
<evidence type="ECO:0000256" key="6">
    <source>
        <dbReference type="ARBA" id="ARBA00022847"/>
    </source>
</evidence>
<evidence type="ECO:0000256" key="11">
    <source>
        <dbReference type="ARBA" id="ARBA00023201"/>
    </source>
</evidence>
<dbReference type="PANTHER" id="PTHR48086:SF3">
    <property type="entry name" value="SODIUM_PROLINE SYMPORTER"/>
    <property type="match status" value="1"/>
</dbReference>
<protein>
    <recommendedName>
        <fullName evidence="14">Sodium/proline symporter</fullName>
    </recommendedName>
    <alternativeName>
        <fullName evidence="14">Proline permease</fullName>
    </alternativeName>
</protein>
<dbReference type="AlphaFoldDB" id="A0A3P1T184"/>
<evidence type="ECO:0000256" key="5">
    <source>
        <dbReference type="ARBA" id="ARBA00022692"/>
    </source>
</evidence>
<name>A0A3P1T184_9ACTN</name>
<accession>A0A3P1T184</accession>
<evidence type="ECO:0000256" key="13">
    <source>
        <dbReference type="RuleBase" id="RU362091"/>
    </source>
</evidence>
<dbReference type="CDD" id="cd11475">
    <property type="entry name" value="SLC5sbd_PutP"/>
    <property type="match status" value="1"/>
</dbReference>
<proteinExistence type="inferred from homology"/>
<feature type="transmembrane region" description="Helical" evidence="14">
    <location>
        <begin position="425"/>
        <end position="442"/>
    </location>
</feature>
<dbReference type="RefSeq" id="WP_124846021.1">
    <property type="nucleotide sequence ID" value="NZ_RQZG01000026.1"/>
</dbReference>
<dbReference type="PANTHER" id="PTHR48086">
    <property type="entry name" value="SODIUM/PROLINE SYMPORTER-RELATED"/>
    <property type="match status" value="1"/>
</dbReference>
<sequence>MTDQTYQTIAMIVYFVAMILIGLWAYRRTSNIDDYMLAGRKLGPVATALSAGASDMSGWLLMGLPGALYLTGMVELWIAIGLTIGAWLNWKYTAPRLRTYTEVAGNALTIPTFLGRRLRDDSRMIRITAGAIILVFFTFYVSSGMVAGGEFFQASFGMSYQVGMLLVAGITVLYTLVGGFLAVAYTDVVQGLMMVTALVAVPIAGVIHLGGLSPLVTTITELDPGTWALWGASTSVLGVTSALAWGLGYFGQPHIIVRFMALESPQQARAGRRIGIGWMLLACLGAAATALVGIAVYRRDTGALPNAETVFIALGQLLFHPLIAGFMLAAILAAIMSTISSQLLVSSSALVEDLYRSFRTEQLSEQRSVLIGRIGVLLVSLIAAALAWQADNTILKLVAFAWAGFGAAFGPVVVLSLYWKRLTRWGALAGMLTGAVVVAVWGKIDGGIFDLYEILPGFLANLVVTIVVSLRTTVAPEVDEEFDRAAMLVETFSRGELPSDQAR</sequence>
<keyword evidence="10 14" id="KW-0472">Membrane</keyword>
<feature type="transmembrane region" description="Helical" evidence="14">
    <location>
        <begin position="317"/>
        <end position="350"/>
    </location>
</feature>